<protein>
    <submittedName>
        <fullName evidence="2">Uncharacterized protein</fullName>
    </submittedName>
</protein>
<evidence type="ECO:0000313" key="3">
    <source>
        <dbReference type="Proteomes" id="UP000005546"/>
    </source>
</evidence>
<gene>
    <name evidence="2" type="ORF">HMPREF9442_02849</name>
</gene>
<dbReference type="OrthoDB" id="9806009at2"/>
<dbReference type="STRING" id="762982.HMPREF9442_02849"/>
<dbReference type="HOGENOM" id="CLU_271566_0_0_10"/>
<dbReference type="Proteomes" id="UP000005546">
    <property type="component" value="Unassembled WGS sequence"/>
</dbReference>
<reference evidence="2 3" key="1">
    <citation type="submission" date="2011-02" db="EMBL/GenBank/DDBJ databases">
        <authorList>
            <person name="Weinstock G."/>
            <person name="Sodergren E."/>
            <person name="Clifton S."/>
            <person name="Fulton L."/>
            <person name="Fulton B."/>
            <person name="Courtney L."/>
            <person name="Fronick C."/>
            <person name="Harrison M."/>
            <person name="Strong C."/>
            <person name="Farmer C."/>
            <person name="Delahaunty K."/>
            <person name="Markovic C."/>
            <person name="Hall O."/>
            <person name="Minx P."/>
            <person name="Tomlinson C."/>
            <person name="Mitreva M."/>
            <person name="Hou S."/>
            <person name="Chen J."/>
            <person name="Wollam A."/>
            <person name="Pepin K.H."/>
            <person name="Johnson M."/>
            <person name="Bhonagiri V."/>
            <person name="Zhang X."/>
            <person name="Suruliraj S."/>
            <person name="Warren W."/>
            <person name="Chinwalla A."/>
            <person name="Mardis E.R."/>
            <person name="Wilson R.K."/>
        </authorList>
    </citation>
    <scope>NUCLEOTIDE SEQUENCE [LARGE SCALE GENOMIC DNA]</scope>
    <source>
        <strain evidence="2 3">YIT 11841</strain>
    </source>
</reference>
<feature type="chain" id="PRO_5003305566" evidence="1">
    <location>
        <begin position="35"/>
        <end position="1081"/>
    </location>
</feature>
<dbReference type="AlphaFoldDB" id="F3QXB4"/>
<keyword evidence="3" id="KW-1185">Reference proteome</keyword>
<keyword evidence="1" id="KW-0732">Signal</keyword>
<feature type="signal peptide" evidence="1">
    <location>
        <begin position="1"/>
        <end position="34"/>
    </location>
</feature>
<evidence type="ECO:0000256" key="1">
    <source>
        <dbReference type="SAM" id="SignalP"/>
    </source>
</evidence>
<organism evidence="2 3">
    <name type="scientific">Paraprevotella xylaniphila YIT 11841</name>
    <dbReference type="NCBI Taxonomy" id="762982"/>
    <lineage>
        <taxon>Bacteria</taxon>
        <taxon>Pseudomonadati</taxon>
        <taxon>Bacteroidota</taxon>
        <taxon>Bacteroidia</taxon>
        <taxon>Bacteroidales</taxon>
        <taxon>Prevotellaceae</taxon>
        <taxon>Paraprevotella</taxon>
    </lineage>
</organism>
<proteinExistence type="predicted"/>
<dbReference type="RefSeq" id="WP_008629140.1">
    <property type="nucleotide sequence ID" value="NZ_GL883880.1"/>
</dbReference>
<sequence>MKKKDFFKSSPLQGTRRGIATFAMALAVSGMLSAQNWIDVTDTYIVNADFSTGTNEGWESGTILPAVNATFQNAELYQSQNSASQKVMGLKAGKYKLAVQGFYRAGGNDNGAGYEAGTEVIQAYLFAGTDSVKMKSLYSEAKDGSVANQRNGWPDGMEGMHAYCEKYPESYWNELTFTVNEGKEMLMGIAITTNAGGTWTCWDNFKLYIEGTAFDAFAVKLNKLEFLQDSLQVLGITASQELSPIIDKYKEYNASTPESEIAQATVIIEEHTALAQTLCTHGATLRNSIARAQDIYGKMESGVYQVADAVRADLKNGIEAAQSILQLSTLNEVKDGVEQGIADMEAATAKATTFISLAYSLQKAKDLADRIGGLEGNEAYAQVETLLSGKEEITYDVAAAATSSLNAVCLPAMTEEFLEGASDENPIELTSFITNPNIYQKTSEMTPPEGWKCQKGSADGKWYTTPEGTGNKGLICNSWTGSRLTGSNYSQLIGGDSDGAVKLPDGLYTLKAATWTNTEPSSVHLYASTDSMDFAFAEVNADKALYDNASETFSTTTEVSSFEVRDGKLYIGVVCDGPVTGNGKDWNADNFRLYYIKKDVISAYRDRLQVRLDSAYSKHGVIVEIGIDDSDTYGIALDEQEGYPSLIGHATVEELKMAIEDLDDLNAEADSIIKHYKTITPLLSEGSALDAQIRDGLAYAQPKPTADFSVALEDAMVYAEDMSWDNYLDERIKTKIETLNGCMQTLRASIALCYPMAKAKTLADQIGGLSDNEAYKAVVELLKNDDFDEIDADMNTEALKMACVEAMTPEVLAEVSVDHPLDMTSFIVNPNVYQDATDENDSPINTLVNGWECTSTADSPARTDQLSGDTWLSCWSWSGNAAHNIGTPNVYSQVLGNMGNQEGKVALPDGAYRVEAATYCTKQPELIQLFALTRQIDIETVESGTGADSTVYVYSDSVFTDAPFNGDKGKWDVAQGALSTTTVIPEVYVENGTVVIGVRGTGVVGGNGQYWWADNFRLYYVGQNKGDNIHGISNGNPDEKDEVDVFDLAGRMVRQSVKHADALGGLRKGIYIVDGKKYIVK</sequence>
<comment type="caution">
    <text evidence="2">The sequence shown here is derived from an EMBL/GenBank/DDBJ whole genome shotgun (WGS) entry which is preliminary data.</text>
</comment>
<accession>F3QXB4</accession>
<dbReference type="EMBL" id="AFBR01000084">
    <property type="protein sequence ID" value="EGG51286.1"/>
    <property type="molecule type" value="Genomic_DNA"/>
</dbReference>
<name>F3QXB4_9BACT</name>
<evidence type="ECO:0000313" key="2">
    <source>
        <dbReference type="EMBL" id="EGG51286.1"/>
    </source>
</evidence>